<dbReference type="InterPro" id="IPR011251">
    <property type="entry name" value="Luciferase-like_dom"/>
</dbReference>
<dbReference type="Pfam" id="PF00296">
    <property type="entry name" value="Bac_luciferase"/>
    <property type="match status" value="1"/>
</dbReference>
<dbReference type="PANTHER" id="PTHR43244">
    <property type="match status" value="1"/>
</dbReference>
<evidence type="ECO:0000313" key="4">
    <source>
        <dbReference type="Proteomes" id="UP000074119"/>
    </source>
</evidence>
<gene>
    <name evidence="3" type="ORF">AZF00_03740</name>
</gene>
<organism evidence="3 4">
    <name type="scientific">Zhongshania aliphaticivorans</name>
    <dbReference type="NCBI Taxonomy" id="1470434"/>
    <lineage>
        <taxon>Bacteria</taxon>
        <taxon>Pseudomonadati</taxon>
        <taxon>Pseudomonadota</taxon>
        <taxon>Gammaproteobacteria</taxon>
        <taxon>Cellvibrionales</taxon>
        <taxon>Spongiibacteraceae</taxon>
        <taxon>Zhongshania</taxon>
    </lineage>
</organism>
<dbReference type="EMBL" id="CP014544">
    <property type="protein sequence ID" value="AMO67462.1"/>
    <property type="molecule type" value="Genomic_DNA"/>
</dbReference>
<keyword evidence="1" id="KW-0560">Oxidoreductase</keyword>
<dbReference type="Gene3D" id="3.20.20.30">
    <property type="entry name" value="Luciferase-like domain"/>
    <property type="match status" value="1"/>
</dbReference>
<dbReference type="Proteomes" id="UP000074119">
    <property type="component" value="Chromosome"/>
</dbReference>
<dbReference type="KEGG" id="zal:AZF00_03740"/>
<dbReference type="InterPro" id="IPR022378">
    <property type="entry name" value="F420_OxRdatse_MSMEG2249_pred"/>
</dbReference>
<dbReference type="CDD" id="cd01097">
    <property type="entry name" value="Tetrahydromethanopterin_reductase"/>
    <property type="match status" value="1"/>
</dbReference>
<accession>A0A127M2K3</accession>
<dbReference type="RefSeq" id="WP_040802390.1">
    <property type="nucleotide sequence ID" value="NZ_CP014544.1"/>
</dbReference>
<dbReference type="InterPro" id="IPR036661">
    <property type="entry name" value="Luciferase-like_sf"/>
</dbReference>
<dbReference type="AlphaFoldDB" id="A0A127M2K3"/>
<reference evidence="3 4" key="1">
    <citation type="submission" date="2015-12" db="EMBL/GenBank/DDBJ databases">
        <authorList>
            <person name="Shamseldin A."/>
            <person name="Moawad H."/>
            <person name="Abd El-Rahim W.M."/>
            <person name="Sadowsky M.J."/>
        </authorList>
    </citation>
    <scope>NUCLEOTIDE SEQUENCE [LARGE SCALE GENOMIC DNA]</scope>
    <source>
        <strain evidence="3 4">SM2</strain>
    </source>
</reference>
<name>A0A127M2K3_9GAMM</name>
<dbReference type="InterPro" id="IPR050564">
    <property type="entry name" value="F420-G6PD/mer"/>
</dbReference>
<dbReference type="PANTHER" id="PTHR43244:SF1">
    <property type="entry name" value="5,10-METHYLENETETRAHYDROMETHANOPTERIN REDUCTASE"/>
    <property type="match status" value="1"/>
</dbReference>
<evidence type="ECO:0000313" key="3">
    <source>
        <dbReference type="EMBL" id="AMO67462.1"/>
    </source>
</evidence>
<feature type="domain" description="Luciferase-like" evidence="2">
    <location>
        <begin position="22"/>
        <end position="326"/>
    </location>
</feature>
<dbReference type="SUPFAM" id="SSF51679">
    <property type="entry name" value="Bacterial luciferase-like"/>
    <property type="match status" value="1"/>
</dbReference>
<proteinExistence type="predicted"/>
<protein>
    <submittedName>
        <fullName evidence="3">LLM class F420-dependent oxidoreductase</fullName>
    </submittedName>
</protein>
<dbReference type="NCBIfam" id="TIGR03857">
    <property type="entry name" value="F420_MSMEG_2249"/>
    <property type="match status" value="1"/>
</dbReference>
<sequence length="362" mass="39470">MTTASHLSEFPELGFYTLPGHTENPADMLSEVRQAEALGLGSAWISERFDVKEVAALAGAAGAVSNKLFIGSGATNINSRHPMLTASMATTLHRLTQGRFALGVARGVGIRYDLMGMEKMSNAHLSEFAGLMRQLWQGERVSHNGKLGHFPYLHMSEWMNEDIPLMFVGFGPKSLKFAGSLFDGVILHTFLSDDALKRAVAHVREGAEAAGRDPHSVKVWSVLATACDADEATYLKYIVARMATYLQAPHYGELLVNTNGWDLAVLERFRADEVVSAMPGGIDSVATIDQLKHIRTLLPESWLPAAVGSPKVCAQRFQDQFNAGADGVIIHASTPSEFAPVLDAYRVIRDTARFADRTNRPC</sequence>
<dbReference type="STRING" id="1470434.AZF00_03740"/>
<evidence type="ECO:0000259" key="2">
    <source>
        <dbReference type="Pfam" id="PF00296"/>
    </source>
</evidence>
<dbReference type="GO" id="GO:0016705">
    <property type="term" value="F:oxidoreductase activity, acting on paired donors, with incorporation or reduction of molecular oxygen"/>
    <property type="evidence" value="ECO:0007669"/>
    <property type="project" value="InterPro"/>
</dbReference>
<evidence type="ECO:0000256" key="1">
    <source>
        <dbReference type="ARBA" id="ARBA00023002"/>
    </source>
</evidence>